<comment type="caution">
    <text evidence="2">The sequence shown here is derived from an EMBL/GenBank/DDBJ whole genome shotgun (WGS) entry which is preliminary data.</text>
</comment>
<evidence type="ECO:0000256" key="1">
    <source>
        <dbReference type="SAM" id="Phobius"/>
    </source>
</evidence>
<evidence type="ECO:0000313" key="3">
    <source>
        <dbReference type="Proteomes" id="UP000549616"/>
    </source>
</evidence>
<dbReference type="RefSeq" id="WP_246339313.1">
    <property type="nucleotide sequence ID" value="NZ_JACCFK010000002.1"/>
</dbReference>
<dbReference type="AlphaFoldDB" id="A0A853BDR1"/>
<dbReference type="Gene3D" id="1.10.3730.20">
    <property type="match status" value="1"/>
</dbReference>
<reference evidence="2 3" key="1">
    <citation type="submission" date="2020-07" db="EMBL/GenBank/DDBJ databases">
        <title>Sequencing the genomes of 1000 actinobacteria strains.</title>
        <authorList>
            <person name="Klenk H.-P."/>
        </authorList>
    </citation>
    <scope>NUCLEOTIDE SEQUENCE [LARGE SCALE GENOMIC DNA]</scope>
    <source>
        <strain evidence="2 3">DSM 104006</strain>
    </source>
</reference>
<proteinExistence type="predicted"/>
<feature type="transmembrane region" description="Helical" evidence="1">
    <location>
        <begin position="20"/>
        <end position="37"/>
    </location>
</feature>
<keyword evidence="3" id="KW-1185">Reference proteome</keyword>
<protein>
    <submittedName>
        <fullName evidence="2">Putative membrane protein</fullName>
    </submittedName>
</protein>
<evidence type="ECO:0000313" key="2">
    <source>
        <dbReference type="EMBL" id="NYI92812.1"/>
    </source>
</evidence>
<dbReference type="InterPro" id="IPR037185">
    <property type="entry name" value="EmrE-like"/>
</dbReference>
<keyword evidence="1" id="KW-1133">Transmembrane helix</keyword>
<gene>
    <name evidence="2" type="ORF">HNR02_006187</name>
</gene>
<organism evidence="2 3">
    <name type="scientific">Amycolatopsis endophytica</name>
    <dbReference type="NCBI Taxonomy" id="860233"/>
    <lineage>
        <taxon>Bacteria</taxon>
        <taxon>Bacillati</taxon>
        <taxon>Actinomycetota</taxon>
        <taxon>Actinomycetes</taxon>
        <taxon>Pseudonocardiales</taxon>
        <taxon>Pseudonocardiaceae</taxon>
        <taxon>Amycolatopsis</taxon>
    </lineage>
</organism>
<dbReference type="Proteomes" id="UP000549616">
    <property type="component" value="Unassembled WGS sequence"/>
</dbReference>
<keyword evidence="1" id="KW-0472">Membrane</keyword>
<sequence length="120" mass="11958">MAPPSPWSSRACGRLPAPAGWGVLSGVGTGIGVGFLYRAMSRDALSVVVPVSDVGAVALPVIAGLAFLGARPGPMAIAGIWLVSGIPVVLALLFLGERLDRKQTLGICGAAASLALLALA</sequence>
<dbReference type="EMBL" id="JACCFK010000002">
    <property type="protein sequence ID" value="NYI92812.1"/>
    <property type="molecule type" value="Genomic_DNA"/>
</dbReference>
<name>A0A853BDR1_9PSEU</name>
<feature type="transmembrane region" description="Helical" evidence="1">
    <location>
        <begin position="44"/>
        <end position="69"/>
    </location>
</feature>
<feature type="transmembrane region" description="Helical" evidence="1">
    <location>
        <begin position="75"/>
        <end position="95"/>
    </location>
</feature>
<keyword evidence="1" id="KW-0812">Transmembrane</keyword>
<accession>A0A853BDR1</accession>
<dbReference type="SUPFAM" id="SSF103481">
    <property type="entry name" value="Multidrug resistance efflux transporter EmrE"/>
    <property type="match status" value="1"/>
</dbReference>